<evidence type="ECO:0000313" key="3">
    <source>
        <dbReference type="EMBL" id="GAA1512108.1"/>
    </source>
</evidence>
<feature type="compositionally biased region" description="Basic and acidic residues" evidence="1">
    <location>
        <begin position="803"/>
        <end position="826"/>
    </location>
</feature>
<sequence length="846" mass="92472">MKGTTNRSTPAQADEPGVAQPSPRFAIRFESSMSRFAENAVASDRAHFSLLESVSSVVLEQVFIALELPVPEGSEPFRCETISASFERRAKESEENTVFGVAEKSESSPKGASSTKGASSSNGASSPTDDTTSTGGSASATVVLYDADFAREQLHKAAEPEAKALPEFPELDEGICFSKWVYDNVDAEDLVEISTVLGTNTARTYRQLTGAMTIFYGLPRFADRVRGGEFTQAHVDVVARQCADVAFDFLPKLDIFLAARRADITCETLRRDLAKMVALLVPPVDNTELATKRRRVDVEGYKDGSACLTVSGPSAEIFACYNRIQGMALAVHGKNKSAFNLPVGVEISDDRSISQLEYDLFIRPVPELKVKVISVDPITGIQTAEEKSLLDTDGELIPDMDSDDAVADFAKHLASGSADDTAESSDRSSAAGSTDSSDGLSVANRPDGSAFRPDCSVEGQDSDGPVEYVVKLRMPTNSWWLSHQAATVVTVPFLTLTEDSDLPGTFANGSPVPAEVARTIAGRSKSIQRILTDPGTGTPIDAKATTYQVPRDLRKTLVEQWTVCTVPGCVRRAEKSEIDHVVPFFHLNPLKGGLTRFGNLHPLCKKHHALKTAGRLRVTMPKSGELDYEFKHGITTTVSAPGQPINVAQALEFDALGRLGLKRWKLPWSMVPSAPRVLELMPGESTIRQRDEKKRRRDEERRQRKEREARQRRLSEAYREQQAENRRLRLERCLNWEKSARQLSLPAGTDPAAMKQLTGNAKYAKAVKWSRLAGLAIDDITVDPNGLDKPSARTSTGSSISDSEVKAQSEDASDSKDAGADDPWDHRFVSKTVNWEHDLEVDPPPF</sequence>
<feature type="compositionally biased region" description="Low complexity" evidence="1">
    <location>
        <begin position="108"/>
        <end position="137"/>
    </location>
</feature>
<reference evidence="3 4" key="1">
    <citation type="journal article" date="2019" name="Int. J. Syst. Evol. Microbiol.">
        <title>The Global Catalogue of Microorganisms (GCM) 10K type strain sequencing project: providing services to taxonomists for standard genome sequencing and annotation.</title>
        <authorList>
            <consortium name="The Broad Institute Genomics Platform"/>
            <consortium name="The Broad Institute Genome Sequencing Center for Infectious Disease"/>
            <person name="Wu L."/>
            <person name="Ma J."/>
        </authorList>
    </citation>
    <scope>NUCLEOTIDE SEQUENCE [LARGE SCALE GENOMIC DNA]</scope>
    <source>
        <strain evidence="3 4">JCM 13318</strain>
    </source>
</reference>
<dbReference type="SMART" id="SM00507">
    <property type="entry name" value="HNHc"/>
    <property type="match status" value="1"/>
</dbReference>
<feature type="compositionally biased region" description="Polar residues" evidence="1">
    <location>
        <begin position="1"/>
        <end position="11"/>
    </location>
</feature>
<feature type="region of interest" description="Disordered" evidence="1">
    <location>
        <begin position="781"/>
        <end position="826"/>
    </location>
</feature>
<accession>A0ABN2A6S1</accession>
<feature type="region of interest" description="Disordered" evidence="1">
    <location>
        <begin position="683"/>
        <end position="721"/>
    </location>
</feature>
<proteinExistence type="predicted"/>
<dbReference type="RefSeq" id="WP_344215492.1">
    <property type="nucleotide sequence ID" value="NZ_BAAALX010000008.1"/>
</dbReference>
<feature type="compositionally biased region" description="Polar residues" evidence="1">
    <location>
        <begin position="792"/>
        <end position="802"/>
    </location>
</feature>
<keyword evidence="4" id="KW-1185">Reference proteome</keyword>
<name>A0ABN2A6S1_9MICO</name>
<dbReference type="Proteomes" id="UP001500177">
    <property type="component" value="Unassembled WGS sequence"/>
</dbReference>
<feature type="region of interest" description="Disordered" evidence="1">
    <location>
        <begin position="416"/>
        <end position="462"/>
    </location>
</feature>
<protein>
    <recommendedName>
        <fullName evidence="2">HNH nuclease domain-containing protein</fullName>
    </recommendedName>
</protein>
<dbReference type="InterPro" id="IPR003615">
    <property type="entry name" value="HNH_nuc"/>
</dbReference>
<evidence type="ECO:0000256" key="1">
    <source>
        <dbReference type="SAM" id="MobiDB-lite"/>
    </source>
</evidence>
<feature type="region of interest" description="Disordered" evidence="1">
    <location>
        <begin position="1"/>
        <end position="23"/>
    </location>
</feature>
<feature type="domain" description="HNH nuclease" evidence="2">
    <location>
        <begin position="552"/>
        <end position="609"/>
    </location>
</feature>
<comment type="caution">
    <text evidence="3">The sequence shown here is derived from an EMBL/GenBank/DDBJ whole genome shotgun (WGS) entry which is preliminary data.</text>
</comment>
<dbReference type="CDD" id="cd00085">
    <property type="entry name" value="HNHc"/>
    <property type="match status" value="1"/>
</dbReference>
<gene>
    <name evidence="3" type="ORF">GCM10009690_13890</name>
</gene>
<evidence type="ECO:0000259" key="2">
    <source>
        <dbReference type="SMART" id="SM00507"/>
    </source>
</evidence>
<organism evidence="3 4">
    <name type="scientific">Brevibacterium permense</name>
    <dbReference type="NCBI Taxonomy" id="234834"/>
    <lineage>
        <taxon>Bacteria</taxon>
        <taxon>Bacillati</taxon>
        <taxon>Actinomycetota</taxon>
        <taxon>Actinomycetes</taxon>
        <taxon>Micrococcales</taxon>
        <taxon>Brevibacteriaceae</taxon>
        <taxon>Brevibacterium</taxon>
    </lineage>
</organism>
<evidence type="ECO:0000313" key="4">
    <source>
        <dbReference type="Proteomes" id="UP001500177"/>
    </source>
</evidence>
<dbReference type="EMBL" id="BAAALX010000008">
    <property type="protein sequence ID" value="GAA1512108.1"/>
    <property type="molecule type" value="Genomic_DNA"/>
</dbReference>
<feature type="compositionally biased region" description="Basic and acidic residues" evidence="1">
    <location>
        <begin position="687"/>
        <end position="721"/>
    </location>
</feature>
<feature type="region of interest" description="Disordered" evidence="1">
    <location>
        <begin position="93"/>
        <end position="137"/>
    </location>
</feature>
<feature type="compositionally biased region" description="Low complexity" evidence="1">
    <location>
        <begin position="427"/>
        <end position="441"/>
    </location>
</feature>